<dbReference type="Gene3D" id="2.30.30.40">
    <property type="entry name" value="SH3 Domains"/>
    <property type="match status" value="1"/>
</dbReference>
<dbReference type="Proteomes" id="UP000830401">
    <property type="component" value="Chromosome"/>
</dbReference>
<proteinExistence type="predicted"/>
<organism evidence="1 2">
    <name type="scientific">Hymenobacter volaticus</name>
    <dbReference type="NCBI Taxonomy" id="2932254"/>
    <lineage>
        <taxon>Bacteria</taxon>
        <taxon>Pseudomonadati</taxon>
        <taxon>Bacteroidota</taxon>
        <taxon>Cytophagia</taxon>
        <taxon>Cytophagales</taxon>
        <taxon>Hymenobacteraceae</taxon>
        <taxon>Hymenobacter</taxon>
    </lineage>
</organism>
<dbReference type="EMBL" id="CP095061">
    <property type="protein sequence ID" value="UOQ67167.1"/>
    <property type="molecule type" value="Genomic_DNA"/>
</dbReference>
<gene>
    <name evidence="1" type="ORF">MUN86_04490</name>
</gene>
<evidence type="ECO:0000313" key="2">
    <source>
        <dbReference type="Proteomes" id="UP000830401"/>
    </source>
</evidence>
<accession>A0ABY4G8E1</accession>
<evidence type="ECO:0008006" key="3">
    <source>
        <dbReference type="Google" id="ProtNLM"/>
    </source>
</evidence>
<dbReference type="RefSeq" id="WP_245122264.1">
    <property type="nucleotide sequence ID" value="NZ_CP095061.1"/>
</dbReference>
<keyword evidence="2" id="KW-1185">Reference proteome</keyword>
<protein>
    <recommendedName>
        <fullName evidence="3">SH3 domain-containing protein</fullName>
    </recommendedName>
</protein>
<name>A0ABY4G8E1_9BACT</name>
<reference evidence="1" key="1">
    <citation type="submission" date="2022-04" db="EMBL/GenBank/DDBJ databases">
        <title>Hymenobacter sp. isolated from the air.</title>
        <authorList>
            <person name="Won M."/>
            <person name="Lee C.-M."/>
            <person name="Woen H.-Y."/>
            <person name="Kwon S.-W."/>
        </authorList>
    </citation>
    <scope>NUCLEOTIDE SEQUENCE</scope>
    <source>
        <strain evidence="1">5420S-77</strain>
    </source>
</reference>
<evidence type="ECO:0000313" key="1">
    <source>
        <dbReference type="EMBL" id="UOQ67167.1"/>
    </source>
</evidence>
<sequence>MRKTLYLLLISMVLGAFTFDFKEPVGTRVYVINLTGAELHEQPSFKSKTVRKVPLGSAVDAQQLIASDDVKPVGTGLALPGDWIKVATPQYTGYVFSSDVTKIKPKIKKAHDGMLYVDLLGPKRSDRTEKHRVASGDKNAPADYVIDEITEYANSTYTTTAYDGCFDHTYVFRRLALNEVYHHMISSYSGYSGYSSKKLMQPKLLSKKGNVYTFTCGFGDTDAAQELKLTVNKNGSITISSYSCT</sequence>